<evidence type="ECO:0000313" key="2">
    <source>
        <dbReference type="Proteomes" id="UP000059680"/>
    </source>
</evidence>
<organism evidence="1 2">
    <name type="scientific">Oryza sativa subsp. japonica</name>
    <name type="common">Rice</name>
    <dbReference type="NCBI Taxonomy" id="39947"/>
    <lineage>
        <taxon>Eukaryota</taxon>
        <taxon>Viridiplantae</taxon>
        <taxon>Streptophyta</taxon>
        <taxon>Embryophyta</taxon>
        <taxon>Tracheophyta</taxon>
        <taxon>Spermatophyta</taxon>
        <taxon>Magnoliopsida</taxon>
        <taxon>Liliopsida</taxon>
        <taxon>Poales</taxon>
        <taxon>Poaceae</taxon>
        <taxon>BOP clade</taxon>
        <taxon>Oryzoideae</taxon>
        <taxon>Oryzeae</taxon>
        <taxon>Oryzinae</taxon>
        <taxon>Oryza</taxon>
        <taxon>Oryza sativa</taxon>
    </lineage>
</organism>
<dbReference type="Proteomes" id="UP000059680">
    <property type="component" value="Chromosome 5"/>
</dbReference>
<dbReference type="AlphaFoldDB" id="A0A0P0WK25"/>
<gene>
    <name evidence="1" type="ordered locus">Os05g0279850</name>
    <name evidence="1" type="ORF">OSNPB_050279850</name>
</gene>
<dbReference type="EMBL" id="AP014961">
    <property type="protein sequence ID" value="BAS93136.1"/>
    <property type="molecule type" value="Genomic_DNA"/>
</dbReference>
<evidence type="ECO:0000313" key="1">
    <source>
        <dbReference type="EMBL" id="BAS93136.1"/>
    </source>
</evidence>
<reference evidence="1 2" key="3">
    <citation type="journal article" date="2013" name="Rice">
        <title>Improvement of the Oryza sativa Nipponbare reference genome using next generation sequence and optical map data.</title>
        <authorList>
            <person name="Kawahara Y."/>
            <person name="de la Bastide M."/>
            <person name="Hamilton J.P."/>
            <person name="Kanamori H."/>
            <person name="McCombie W.R."/>
            <person name="Ouyang S."/>
            <person name="Schwartz D.C."/>
            <person name="Tanaka T."/>
            <person name="Wu J."/>
            <person name="Zhou S."/>
            <person name="Childs K.L."/>
            <person name="Davidson R.M."/>
            <person name="Lin H."/>
            <person name="Quesada-Ocampo L."/>
            <person name="Vaillancourt B."/>
            <person name="Sakai H."/>
            <person name="Lee S.S."/>
            <person name="Kim J."/>
            <person name="Numa H."/>
            <person name="Itoh T."/>
            <person name="Buell C.R."/>
            <person name="Matsumoto T."/>
        </authorList>
    </citation>
    <scope>NUCLEOTIDE SEQUENCE [LARGE SCALE GENOMIC DNA]</scope>
    <source>
        <strain evidence="2">cv. Nipponbare</strain>
    </source>
</reference>
<dbReference type="PaxDb" id="39947-A0A0P0WK25"/>
<dbReference type="InParanoid" id="A0A0P0WK25"/>
<reference evidence="2" key="1">
    <citation type="journal article" date="2005" name="Nature">
        <title>The map-based sequence of the rice genome.</title>
        <authorList>
            <consortium name="International rice genome sequencing project (IRGSP)"/>
            <person name="Matsumoto T."/>
            <person name="Wu J."/>
            <person name="Kanamori H."/>
            <person name="Katayose Y."/>
            <person name="Fujisawa M."/>
            <person name="Namiki N."/>
            <person name="Mizuno H."/>
            <person name="Yamamoto K."/>
            <person name="Antonio B.A."/>
            <person name="Baba T."/>
            <person name="Sakata K."/>
            <person name="Nagamura Y."/>
            <person name="Aoki H."/>
            <person name="Arikawa K."/>
            <person name="Arita K."/>
            <person name="Bito T."/>
            <person name="Chiden Y."/>
            <person name="Fujitsuka N."/>
            <person name="Fukunaka R."/>
            <person name="Hamada M."/>
            <person name="Harada C."/>
            <person name="Hayashi A."/>
            <person name="Hijishita S."/>
            <person name="Honda M."/>
            <person name="Hosokawa S."/>
            <person name="Ichikawa Y."/>
            <person name="Idonuma A."/>
            <person name="Iijima M."/>
            <person name="Ikeda M."/>
            <person name="Ikeno M."/>
            <person name="Ito K."/>
            <person name="Ito S."/>
            <person name="Ito T."/>
            <person name="Ito Y."/>
            <person name="Ito Y."/>
            <person name="Iwabuchi A."/>
            <person name="Kamiya K."/>
            <person name="Karasawa W."/>
            <person name="Kurita K."/>
            <person name="Katagiri S."/>
            <person name="Kikuta A."/>
            <person name="Kobayashi H."/>
            <person name="Kobayashi N."/>
            <person name="Machita K."/>
            <person name="Maehara T."/>
            <person name="Masukawa M."/>
            <person name="Mizubayashi T."/>
            <person name="Mukai Y."/>
            <person name="Nagasaki H."/>
            <person name="Nagata Y."/>
            <person name="Naito S."/>
            <person name="Nakashima M."/>
            <person name="Nakama Y."/>
            <person name="Nakamichi Y."/>
            <person name="Nakamura M."/>
            <person name="Meguro A."/>
            <person name="Negishi M."/>
            <person name="Ohta I."/>
            <person name="Ohta T."/>
            <person name="Okamoto M."/>
            <person name="Ono N."/>
            <person name="Saji S."/>
            <person name="Sakaguchi M."/>
            <person name="Sakai K."/>
            <person name="Shibata M."/>
            <person name="Shimokawa T."/>
            <person name="Song J."/>
            <person name="Takazaki Y."/>
            <person name="Terasawa K."/>
            <person name="Tsugane M."/>
            <person name="Tsuji K."/>
            <person name="Ueda S."/>
            <person name="Waki K."/>
            <person name="Yamagata H."/>
            <person name="Yamamoto M."/>
            <person name="Yamamoto S."/>
            <person name="Yamane H."/>
            <person name="Yoshiki S."/>
            <person name="Yoshihara R."/>
            <person name="Yukawa K."/>
            <person name="Zhong H."/>
            <person name="Yano M."/>
            <person name="Yuan Q."/>
            <person name="Ouyang S."/>
            <person name="Liu J."/>
            <person name="Jones K.M."/>
            <person name="Gansberger K."/>
            <person name="Moffat K."/>
            <person name="Hill J."/>
            <person name="Bera J."/>
            <person name="Fadrosh D."/>
            <person name="Jin S."/>
            <person name="Johri S."/>
            <person name="Kim M."/>
            <person name="Overton L."/>
            <person name="Reardon M."/>
            <person name="Tsitrin T."/>
            <person name="Vuong H."/>
            <person name="Weaver B."/>
            <person name="Ciecko A."/>
            <person name="Tallon L."/>
            <person name="Jackson J."/>
            <person name="Pai G."/>
            <person name="Aken S.V."/>
            <person name="Utterback T."/>
            <person name="Reidmuller S."/>
            <person name="Feldblyum T."/>
            <person name="Hsiao J."/>
            <person name="Zismann V."/>
            <person name="Iobst S."/>
            <person name="de Vazeille A.R."/>
            <person name="Buell C.R."/>
            <person name="Ying K."/>
            <person name="Li Y."/>
            <person name="Lu T."/>
            <person name="Huang Y."/>
            <person name="Zhao Q."/>
            <person name="Feng Q."/>
            <person name="Zhang L."/>
            <person name="Zhu J."/>
            <person name="Weng Q."/>
            <person name="Mu J."/>
            <person name="Lu Y."/>
            <person name="Fan D."/>
            <person name="Liu Y."/>
            <person name="Guan J."/>
            <person name="Zhang Y."/>
            <person name="Yu S."/>
            <person name="Liu X."/>
            <person name="Zhang Y."/>
            <person name="Hong G."/>
            <person name="Han B."/>
            <person name="Choisne N."/>
            <person name="Demange N."/>
            <person name="Orjeda G."/>
            <person name="Samain S."/>
            <person name="Cattolico L."/>
            <person name="Pelletier E."/>
            <person name="Couloux A."/>
            <person name="Segurens B."/>
            <person name="Wincker P."/>
            <person name="D'Hont A."/>
            <person name="Scarpelli C."/>
            <person name="Weissenbach J."/>
            <person name="Salanoubat M."/>
            <person name="Quetier F."/>
            <person name="Yu Y."/>
            <person name="Kim H.R."/>
            <person name="Rambo T."/>
            <person name="Currie J."/>
            <person name="Collura K."/>
            <person name="Luo M."/>
            <person name="Yang T."/>
            <person name="Ammiraju J.S.S."/>
            <person name="Engler F."/>
            <person name="Soderlund C."/>
            <person name="Wing R.A."/>
            <person name="Palmer L.E."/>
            <person name="de la Bastide M."/>
            <person name="Spiegel L."/>
            <person name="Nascimento L."/>
            <person name="Zutavern T."/>
            <person name="O'Shaughnessy A."/>
            <person name="Dike S."/>
            <person name="Dedhia N."/>
            <person name="Preston R."/>
            <person name="Balija V."/>
            <person name="McCombie W.R."/>
            <person name="Chow T."/>
            <person name="Chen H."/>
            <person name="Chung M."/>
            <person name="Chen C."/>
            <person name="Shaw J."/>
            <person name="Wu H."/>
            <person name="Hsiao K."/>
            <person name="Chao Y."/>
            <person name="Chu M."/>
            <person name="Cheng C."/>
            <person name="Hour A."/>
            <person name="Lee P."/>
            <person name="Lin S."/>
            <person name="Lin Y."/>
            <person name="Liou J."/>
            <person name="Liu S."/>
            <person name="Hsing Y."/>
            <person name="Raghuvanshi S."/>
            <person name="Mohanty A."/>
            <person name="Bharti A.K."/>
            <person name="Gaur A."/>
            <person name="Gupta V."/>
            <person name="Kumar D."/>
            <person name="Ravi V."/>
            <person name="Vij S."/>
            <person name="Kapur A."/>
            <person name="Khurana P."/>
            <person name="Khurana P."/>
            <person name="Khurana J.P."/>
            <person name="Tyagi A.K."/>
            <person name="Gaikwad K."/>
            <person name="Singh A."/>
            <person name="Dalal V."/>
            <person name="Srivastava S."/>
            <person name="Dixit A."/>
            <person name="Pal A.K."/>
            <person name="Ghazi I.A."/>
            <person name="Yadav M."/>
            <person name="Pandit A."/>
            <person name="Bhargava A."/>
            <person name="Sureshbabu K."/>
            <person name="Batra K."/>
            <person name="Sharma T.R."/>
            <person name="Mohapatra T."/>
            <person name="Singh N.K."/>
            <person name="Messing J."/>
            <person name="Nelson A.B."/>
            <person name="Fuks G."/>
            <person name="Kavchok S."/>
            <person name="Keizer G."/>
            <person name="Linton E."/>
            <person name="Llaca V."/>
            <person name="Song R."/>
            <person name="Tanyolac B."/>
            <person name="Young S."/>
            <person name="Ho-Il K."/>
            <person name="Hahn J.H."/>
            <person name="Sangsakoo G."/>
            <person name="Vanavichit A."/>
            <person name="de Mattos Luiz.A.T."/>
            <person name="Zimmer P.D."/>
            <person name="Malone G."/>
            <person name="Dellagostin O."/>
            <person name="de Oliveira A.C."/>
            <person name="Bevan M."/>
            <person name="Bancroft I."/>
            <person name="Minx P."/>
            <person name="Cordum H."/>
            <person name="Wilson R."/>
            <person name="Cheng Z."/>
            <person name="Jin W."/>
            <person name="Jiang J."/>
            <person name="Leong S.A."/>
            <person name="Iwama H."/>
            <person name="Gojobori T."/>
            <person name="Itoh T."/>
            <person name="Niimura Y."/>
            <person name="Fujii Y."/>
            <person name="Habara T."/>
            <person name="Sakai H."/>
            <person name="Sato Y."/>
            <person name="Wilson G."/>
            <person name="Kumar K."/>
            <person name="McCouch S."/>
            <person name="Juretic N."/>
            <person name="Hoen D."/>
            <person name="Wright S."/>
            <person name="Bruskiewich R."/>
            <person name="Bureau T."/>
            <person name="Miyao A."/>
            <person name="Hirochika H."/>
            <person name="Nishikawa T."/>
            <person name="Kadowaki K."/>
            <person name="Sugiura M."/>
            <person name="Burr B."/>
            <person name="Sasaki T."/>
        </authorList>
    </citation>
    <scope>NUCLEOTIDE SEQUENCE [LARGE SCALE GENOMIC DNA]</scope>
    <source>
        <strain evidence="2">cv. Nipponbare</strain>
    </source>
</reference>
<proteinExistence type="predicted"/>
<accession>A0A0P0WK25</accession>
<name>A0A0P0WK25_ORYSJ</name>
<reference evidence="1 2" key="2">
    <citation type="journal article" date="2013" name="Plant Cell Physiol.">
        <title>Rice Annotation Project Database (RAP-DB): an integrative and interactive database for rice genomics.</title>
        <authorList>
            <person name="Sakai H."/>
            <person name="Lee S.S."/>
            <person name="Tanaka T."/>
            <person name="Numa H."/>
            <person name="Kim J."/>
            <person name="Kawahara Y."/>
            <person name="Wakimoto H."/>
            <person name="Yang C.C."/>
            <person name="Iwamoto M."/>
            <person name="Abe T."/>
            <person name="Yamada Y."/>
            <person name="Muto A."/>
            <person name="Inokuchi H."/>
            <person name="Ikemura T."/>
            <person name="Matsumoto T."/>
            <person name="Sasaki T."/>
            <person name="Itoh T."/>
        </authorList>
    </citation>
    <scope>NUCLEOTIDE SEQUENCE [LARGE SCALE GENOMIC DNA]</scope>
    <source>
        <strain evidence="2">cv. Nipponbare</strain>
    </source>
</reference>
<dbReference type="Gramene" id="Os05t0279850-00">
    <property type="protein sequence ID" value="Os05t0279850-00"/>
    <property type="gene ID" value="Os05g0279850"/>
</dbReference>
<keyword evidence="2" id="KW-1185">Reference proteome</keyword>
<feature type="non-terminal residue" evidence="1">
    <location>
        <position position="176"/>
    </location>
</feature>
<sequence length="176" mass="18349">QAVLEAVDGRDGGRLLEAVGAPAEWVVDELAAEGEQLDLGHGDVGAGDGVAAGEVDRGRADVVGSPDVGVGDVGDVHGGGLVHAPLVQAVVLVDDDAVPHVLHAHRVEVDPGHRPHPALPRLDPQPVVRVPDHRVPHRHVRHARLRVVHAQAPDADAVSRAARNILNVDVVAPRPN</sequence>
<protein>
    <submittedName>
        <fullName evidence="1">Os05g0279850 protein</fullName>
    </submittedName>
</protein>